<feature type="compositionally biased region" description="Basic and acidic residues" evidence="1">
    <location>
        <begin position="93"/>
        <end position="102"/>
    </location>
</feature>
<reference evidence="2 3" key="1">
    <citation type="submission" date="2020-08" db="EMBL/GenBank/DDBJ databases">
        <authorList>
            <person name="Hejnol A."/>
        </authorList>
    </citation>
    <scope>NUCLEOTIDE SEQUENCE [LARGE SCALE GENOMIC DNA]</scope>
</reference>
<feature type="compositionally biased region" description="Basic and acidic residues" evidence="1">
    <location>
        <begin position="28"/>
        <end position="51"/>
    </location>
</feature>
<accession>A0A7I8VZG4</accession>
<evidence type="ECO:0000313" key="3">
    <source>
        <dbReference type="Proteomes" id="UP000549394"/>
    </source>
</evidence>
<comment type="caution">
    <text evidence="2">The sequence shown here is derived from an EMBL/GenBank/DDBJ whole genome shotgun (WGS) entry which is preliminary data.</text>
</comment>
<keyword evidence="3" id="KW-1185">Reference proteome</keyword>
<dbReference type="AlphaFoldDB" id="A0A7I8VZG4"/>
<feature type="compositionally biased region" description="Basic and acidic residues" evidence="1">
    <location>
        <begin position="112"/>
        <end position="134"/>
    </location>
</feature>
<dbReference type="OrthoDB" id="5974215at2759"/>
<feature type="compositionally biased region" description="Acidic residues" evidence="1">
    <location>
        <begin position="157"/>
        <end position="167"/>
    </location>
</feature>
<sequence>MSDKAELSRAGTMVATAKEGNALLDSAGRPDEDAHTRGQQKKIEDIKGEKKGTKKKGAPKKMSSMAKTAAEAKALVGKDLDLSGGRQLRKRPPAPEKAEAPPKKAKAKAPAKKAELKKEGTMQKTAKEGKEFLKRGRKPKAGKNKGKAAAKKNEKEKDDEEEKDETS</sequence>
<evidence type="ECO:0000313" key="2">
    <source>
        <dbReference type="EMBL" id="CAD5121690.1"/>
    </source>
</evidence>
<dbReference type="EMBL" id="CAJFCJ010000014">
    <property type="protein sequence ID" value="CAD5121690.1"/>
    <property type="molecule type" value="Genomic_DNA"/>
</dbReference>
<feature type="compositionally biased region" description="Basic residues" evidence="1">
    <location>
        <begin position="135"/>
        <end position="150"/>
    </location>
</feature>
<gene>
    <name evidence="2" type="ORF">DGYR_LOCUS9604</name>
</gene>
<proteinExistence type="predicted"/>
<protein>
    <submittedName>
        <fullName evidence="2">DgyrCDS10177</fullName>
    </submittedName>
</protein>
<feature type="region of interest" description="Disordered" evidence="1">
    <location>
        <begin position="1"/>
        <end position="167"/>
    </location>
</feature>
<evidence type="ECO:0000256" key="1">
    <source>
        <dbReference type="SAM" id="MobiDB-lite"/>
    </source>
</evidence>
<dbReference type="Proteomes" id="UP000549394">
    <property type="component" value="Unassembled WGS sequence"/>
</dbReference>
<organism evidence="2 3">
    <name type="scientific">Dimorphilus gyrociliatus</name>
    <dbReference type="NCBI Taxonomy" id="2664684"/>
    <lineage>
        <taxon>Eukaryota</taxon>
        <taxon>Metazoa</taxon>
        <taxon>Spiralia</taxon>
        <taxon>Lophotrochozoa</taxon>
        <taxon>Annelida</taxon>
        <taxon>Polychaeta</taxon>
        <taxon>Polychaeta incertae sedis</taxon>
        <taxon>Dinophilidae</taxon>
        <taxon>Dimorphilus</taxon>
    </lineage>
</organism>
<name>A0A7I8VZG4_9ANNE</name>